<dbReference type="HOGENOM" id="CLU_023978_1_1_9"/>
<feature type="transmembrane region" description="Helical" evidence="4">
    <location>
        <begin position="302"/>
        <end position="330"/>
    </location>
</feature>
<dbReference type="Pfam" id="PF13641">
    <property type="entry name" value="Glyco_tranf_2_3"/>
    <property type="match status" value="1"/>
</dbReference>
<dbReference type="CDD" id="cd06438">
    <property type="entry name" value="EpsO_like"/>
    <property type="match status" value="1"/>
</dbReference>
<dbReference type="InterPro" id="IPR029044">
    <property type="entry name" value="Nucleotide-diphossugar_trans"/>
</dbReference>
<dbReference type="SUPFAM" id="SSF53448">
    <property type="entry name" value="Nucleotide-diphospho-sugar transferases"/>
    <property type="match status" value="1"/>
</dbReference>
<reference evidence="5 6" key="1">
    <citation type="submission" date="2010-12" db="EMBL/GenBank/DDBJ databases">
        <title>Complete sequence of Ethanoligenens harbinense YUAN-3.</title>
        <authorList>
            <person name="Lucas S."/>
            <person name="Copeland A."/>
            <person name="Lapidus A."/>
            <person name="Cheng J.-F."/>
            <person name="Bruce D."/>
            <person name="Goodwin L."/>
            <person name="Pitluck S."/>
            <person name="Chertkov O."/>
            <person name="Misra M."/>
            <person name="Detter J.C."/>
            <person name="Han C."/>
            <person name="Tapia R."/>
            <person name="Land M."/>
            <person name="Hauser L."/>
            <person name="Jeffries C."/>
            <person name="Kyrpides N."/>
            <person name="Ivanova N."/>
            <person name="Mikhailova N."/>
            <person name="Wang A."/>
            <person name="Mouttaki H."/>
            <person name="He Z."/>
            <person name="Zhou J."/>
            <person name="Hemme C.L."/>
            <person name="Woyke T."/>
        </authorList>
    </citation>
    <scope>NUCLEOTIDE SEQUENCE [LARGE SCALE GENOMIC DNA]</scope>
    <source>
        <strain evidence="6">DSM 18485 / JCM 12961 / CGMCC 1.5033 / YUAN-3</strain>
    </source>
</reference>
<organism evidence="5 6">
    <name type="scientific">Ethanoligenens harbinense (strain DSM 18485 / JCM 12961 / CGMCC 1.5033 / YUAN-3)</name>
    <dbReference type="NCBI Taxonomy" id="663278"/>
    <lineage>
        <taxon>Bacteria</taxon>
        <taxon>Bacillati</taxon>
        <taxon>Bacillota</taxon>
        <taxon>Clostridia</taxon>
        <taxon>Eubacteriales</taxon>
        <taxon>Oscillospiraceae</taxon>
        <taxon>Ethanoligenens</taxon>
    </lineage>
</organism>
<evidence type="ECO:0000313" key="6">
    <source>
        <dbReference type="Proteomes" id="UP000001551"/>
    </source>
</evidence>
<keyword evidence="4" id="KW-1133">Transmembrane helix</keyword>
<dbReference type="RefSeq" id="WP_013485876.1">
    <property type="nucleotide sequence ID" value="NC_014828.1"/>
</dbReference>
<dbReference type="eggNOG" id="COG1215">
    <property type="taxonomic scope" value="Bacteria"/>
</dbReference>
<dbReference type="AlphaFoldDB" id="E6U356"/>
<keyword evidence="4" id="KW-0812">Transmembrane</keyword>
<evidence type="ECO:0000256" key="4">
    <source>
        <dbReference type="SAM" id="Phobius"/>
    </source>
</evidence>
<dbReference type="GO" id="GO:0016757">
    <property type="term" value="F:glycosyltransferase activity"/>
    <property type="evidence" value="ECO:0007669"/>
    <property type="project" value="UniProtKB-KW"/>
</dbReference>
<evidence type="ECO:0000256" key="1">
    <source>
        <dbReference type="ARBA" id="ARBA00006739"/>
    </source>
</evidence>
<keyword evidence="6" id="KW-1185">Reference proteome</keyword>
<comment type="similarity">
    <text evidence="1">Belongs to the glycosyltransferase 2 family.</text>
</comment>
<dbReference type="Gene3D" id="3.90.550.10">
    <property type="entry name" value="Spore Coat Polysaccharide Biosynthesis Protein SpsA, Chain A"/>
    <property type="match status" value="1"/>
</dbReference>
<evidence type="ECO:0000256" key="2">
    <source>
        <dbReference type="ARBA" id="ARBA00022676"/>
    </source>
</evidence>
<gene>
    <name evidence="5" type="ordered locus">Ethha_2010</name>
</gene>
<dbReference type="EMBL" id="CP002400">
    <property type="protein sequence ID" value="ADU27528.1"/>
    <property type="molecule type" value="Genomic_DNA"/>
</dbReference>
<keyword evidence="2" id="KW-0328">Glycosyltransferase</keyword>
<feature type="transmembrane region" description="Helical" evidence="4">
    <location>
        <begin position="336"/>
        <end position="360"/>
    </location>
</feature>
<feature type="transmembrane region" description="Helical" evidence="4">
    <location>
        <begin position="12"/>
        <end position="34"/>
    </location>
</feature>
<dbReference type="STRING" id="663278.Ethha_2010"/>
<dbReference type="PANTHER" id="PTHR43630">
    <property type="entry name" value="POLY-BETA-1,6-N-ACETYL-D-GLUCOSAMINE SYNTHASE"/>
    <property type="match status" value="1"/>
</dbReference>
<dbReference type="KEGG" id="eha:Ethha_2010"/>
<evidence type="ECO:0000313" key="5">
    <source>
        <dbReference type="EMBL" id="ADU27528.1"/>
    </source>
</evidence>
<dbReference type="Proteomes" id="UP000001551">
    <property type="component" value="Chromosome"/>
</dbReference>
<dbReference type="PANTHER" id="PTHR43630:SF1">
    <property type="entry name" value="POLY-BETA-1,6-N-ACETYL-D-GLUCOSAMINE SYNTHASE"/>
    <property type="match status" value="1"/>
</dbReference>
<keyword evidence="3 5" id="KW-0808">Transferase</keyword>
<proteinExistence type="inferred from homology"/>
<name>E6U356_ETHHY</name>
<keyword evidence="4" id="KW-0472">Membrane</keyword>
<sequence>MAWFYNGLINCWLLFNFSTCAFFLYQMAVSVVAIRMHSQPQQEVPVRHRFAALIAARNEEQVICNLIESIRRQEYPDGMIDVIVVADNCTDGTADAARAAGAIVYERFNRAEIGKGYVLKFAFEKIFAERDVYDAFCVFDADNLVEKNFFTEMNRALCGGVKVAQGYRDIKNPFDTWVSGCHAIYYWMQNRFSNYARACLGLSASINGTGFMIAADHLRVHGYDVSTLTEDLEYTMQTVMLGERVAWVPAARVFDEQPLTQSQSMTQRTRWTNGFVQCLGKYIRPMSRGFVRRPSLVKFDMLMFLLTLPITLLGAVSAFVYIALTVLGVFPIGTSVLNNLVLIVGILGSFCGAAFMTVVFEKPEDLRGLRKAVVYFPYFYLTWMVIYLRAFFVRSNVWKPIVHVRGITIGEMESVHRQ</sequence>
<evidence type="ECO:0000256" key="3">
    <source>
        <dbReference type="ARBA" id="ARBA00022679"/>
    </source>
</evidence>
<feature type="transmembrane region" description="Helical" evidence="4">
    <location>
        <begin position="372"/>
        <end position="392"/>
    </location>
</feature>
<protein>
    <submittedName>
        <fullName evidence="5">Glycosyl transferase family 2</fullName>
    </submittedName>
</protein>
<accession>E6U356</accession>